<dbReference type="Proteomes" id="UP000887565">
    <property type="component" value="Unplaced"/>
</dbReference>
<dbReference type="WBParaSite" id="nRc.2.0.1.t04556-RA">
    <property type="protein sequence ID" value="nRc.2.0.1.t04556-RA"/>
    <property type="gene ID" value="nRc.2.0.1.g04556"/>
</dbReference>
<protein>
    <submittedName>
        <fullName evidence="2">Uncharacterized protein</fullName>
    </submittedName>
</protein>
<organism evidence="1 2">
    <name type="scientific">Romanomermis culicivorax</name>
    <name type="common">Nematode worm</name>
    <dbReference type="NCBI Taxonomy" id="13658"/>
    <lineage>
        <taxon>Eukaryota</taxon>
        <taxon>Metazoa</taxon>
        <taxon>Ecdysozoa</taxon>
        <taxon>Nematoda</taxon>
        <taxon>Enoplea</taxon>
        <taxon>Dorylaimia</taxon>
        <taxon>Mermithida</taxon>
        <taxon>Mermithoidea</taxon>
        <taxon>Mermithidae</taxon>
        <taxon>Romanomermis</taxon>
    </lineage>
</organism>
<evidence type="ECO:0000313" key="2">
    <source>
        <dbReference type="WBParaSite" id="nRc.2.0.1.t04556-RA"/>
    </source>
</evidence>
<name>A0A915HSP8_ROMCU</name>
<evidence type="ECO:0000313" key="1">
    <source>
        <dbReference type="Proteomes" id="UP000887565"/>
    </source>
</evidence>
<accession>A0A915HSP8</accession>
<reference evidence="2" key="1">
    <citation type="submission" date="2022-11" db="UniProtKB">
        <authorList>
            <consortium name="WormBaseParasite"/>
        </authorList>
    </citation>
    <scope>IDENTIFICATION</scope>
</reference>
<sequence>MIGYKANQLKIYVPGLWSKAGVAEVISLEGMAILVVEVSLVLAGVSKLPAETAEVDSKAGRTSGSSDDWELARAEYVGMRKEGWGDHSGMTSDVAWFTRMGCSAVPISAFMGLRTLLALAMVSMDGTFVLIHARGPPLAKASSVSGKVSLVI</sequence>
<proteinExistence type="predicted"/>
<dbReference type="AlphaFoldDB" id="A0A915HSP8"/>
<keyword evidence="1" id="KW-1185">Reference proteome</keyword>